<dbReference type="SUPFAM" id="SSF48452">
    <property type="entry name" value="TPR-like"/>
    <property type="match status" value="1"/>
</dbReference>
<accession>A0A067GVD0</accession>
<dbReference type="InterPro" id="IPR011990">
    <property type="entry name" value="TPR-like_helical_dom_sf"/>
</dbReference>
<dbReference type="eggNOG" id="KOG4197">
    <property type="taxonomic scope" value="Eukaryota"/>
</dbReference>
<dbReference type="FunFam" id="1.25.40.10:FF:000344">
    <property type="entry name" value="Pentatricopeptide repeat-containing protein"/>
    <property type="match status" value="1"/>
</dbReference>
<dbReference type="InterPro" id="IPR002885">
    <property type="entry name" value="PPR_rpt"/>
</dbReference>
<dbReference type="InterPro" id="IPR046960">
    <property type="entry name" value="PPR_At4g14850-like_plant"/>
</dbReference>
<dbReference type="SMR" id="A0A067GVD0"/>
<organism evidence="4 5">
    <name type="scientific">Citrus sinensis</name>
    <name type="common">Sweet orange</name>
    <name type="synonym">Citrus aurantium var. sinensis</name>
    <dbReference type="NCBI Taxonomy" id="2711"/>
    <lineage>
        <taxon>Eukaryota</taxon>
        <taxon>Viridiplantae</taxon>
        <taxon>Streptophyta</taxon>
        <taxon>Embryophyta</taxon>
        <taxon>Tracheophyta</taxon>
        <taxon>Spermatophyta</taxon>
        <taxon>Magnoliopsida</taxon>
        <taxon>eudicotyledons</taxon>
        <taxon>Gunneridae</taxon>
        <taxon>Pentapetalae</taxon>
        <taxon>rosids</taxon>
        <taxon>malvids</taxon>
        <taxon>Sapindales</taxon>
        <taxon>Rutaceae</taxon>
        <taxon>Aurantioideae</taxon>
        <taxon>Citrus</taxon>
    </lineage>
</organism>
<dbReference type="GO" id="GO:0003723">
    <property type="term" value="F:RNA binding"/>
    <property type="evidence" value="ECO:0000318"/>
    <property type="project" value="GO_Central"/>
</dbReference>
<feature type="repeat" description="PPR" evidence="3">
    <location>
        <begin position="400"/>
        <end position="434"/>
    </location>
</feature>
<dbReference type="FunFam" id="1.25.40.10:FF:000345">
    <property type="entry name" value="Pentatricopeptide repeat-containing protein"/>
    <property type="match status" value="1"/>
</dbReference>
<dbReference type="NCBIfam" id="TIGR00756">
    <property type="entry name" value="PPR"/>
    <property type="match status" value="6"/>
</dbReference>
<keyword evidence="5" id="KW-1185">Reference proteome</keyword>
<dbReference type="PaxDb" id="2711-XP_006472911.1"/>
<evidence type="ECO:0000256" key="2">
    <source>
        <dbReference type="ARBA" id="ARBA00022737"/>
    </source>
</evidence>
<sequence length="562" mass="62914">MTHLPGIQSHITEIPHHKNYPKQHSELNVRLQQSNTANQPTWSYIIRKHLTQNAPKDALVIYNQIRRKGHYILGLVPLIFKACTSLSSISYGKALHAEAVKSGADTEVMIGTSLVNMYAKCGDILASRNVFDEMPDRNVVTWNAMIGGYLKHGNTDSAFGLFAQMLERTEVTWIEMIDGLARSGDTVKARILFDKVPVELKNVVTWTVMIDGYASSGEMEAARELFEVMPQRNCYVWSSMISGYFDRGDVKEAQAMFNRIPVRNLVNWNSLISGLAQNGFFEEALEAFWKMQGERFEPDEVTFASILSACAHLGWLDTGKEIHSMIDKKMIKLNQFVLNALVDMYAKCGDLANARSIFEEMVHRNVVCWNSLISGFATHGHCKEALEFFSRMEITNEMPDKITFLSVLSACAHGGFVDEGLEIFSKMENYGLAPGIQHYGCLVDLLGRAGRLKDAYNLIKTMPMKPNDAVWGALLGACRIHADTDMVEQIMEELSASNSTSDSGDDSHYVLLSNIYAGSDRWERAESMRLVMAKKGLQKIPGRSLVMLNNVVQHITTVTGQD</sequence>
<keyword evidence="2" id="KW-0677">Repeat</keyword>
<comment type="similarity">
    <text evidence="1">Belongs to the PPR family. PCMP-H subfamily.</text>
</comment>
<dbReference type="Pfam" id="PF13041">
    <property type="entry name" value="PPR_2"/>
    <property type="match status" value="4"/>
</dbReference>
<evidence type="ECO:0000256" key="1">
    <source>
        <dbReference type="ARBA" id="ARBA00006643"/>
    </source>
</evidence>
<evidence type="ECO:0000313" key="4">
    <source>
        <dbReference type="EMBL" id="KDO83584.1"/>
    </source>
</evidence>
<feature type="repeat" description="PPR" evidence="3">
    <location>
        <begin position="365"/>
        <end position="399"/>
    </location>
</feature>
<feature type="repeat" description="PPR" evidence="3">
    <location>
        <begin position="264"/>
        <end position="298"/>
    </location>
</feature>
<dbReference type="PANTHER" id="PTHR47926">
    <property type="entry name" value="PENTATRICOPEPTIDE REPEAT-CONTAINING PROTEIN"/>
    <property type="match status" value="1"/>
</dbReference>
<feature type="repeat" description="PPR" evidence="3">
    <location>
        <begin position="334"/>
        <end position="364"/>
    </location>
</feature>
<dbReference type="EMBL" id="KK784874">
    <property type="protein sequence ID" value="KDO83584.1"/>
    <property type="molecule type" value="Genomic_DNA"/>
</dbReference>
<gene>
    <name evidence="4" type="ORF">CISIN_1g008546mg</name>
</gene>
<dbReference type="Proteomes" id="UP000027120">
    <property type="component" value="Unassembled WGS sequence"/>
</dbReference>
<feature type="repeat" description="PPR" evidence="3">
    <location>
        <begin position="202"/>
        <end position="236"/>
    </location>
</feature>
<feature type="repeat" description="PPR" evidence="3">
    <location>
        <begin position="138"/>
        <end position="168"/>
    </location>
</feature>
<dbReference type="PANTHER" id="PTHR47926:SF484">
    <property type="entry name" value="PENTATRICOPEPTIDE REPEAT-CONTAINING PROTEIN"/>
    <property type="match status" value="1"/>
</dbReference>
<dbReference type="InterPro" id="IPR046848">
    <property type="entry name" value="E_motif"/>
</dbReference>
<reference evidence="4 5" key="1">
    <citation type="submission" date="2014-04" db="EMBL/GenBank/DDBJ databases">
        <authorList>
            <consortium name="International Citrus Genome Consortium"/>
            <person name="Gmitter F."/>
            <person name="Chen C."/>
            <person name="Farmerie W."/>
            <person name="Harkins T."/>
            <person name="Desany B."/>
            <person name="Mohiuddin M."/>
            <person name="Kodira C."/>
            <person name="Borodovsky M."/>
            <person name="Lomsadze A."/>
            <person name="Burns P."/>
            <person name="Jenkins J."/>
            <person name="Prochnik S."/>
            <person name="Shu S."/>
            <person name="Chapman J."/>
            <person name="Pitluck S."/>
            <person name="Schmutz J."/>
            <person name="Rokhsar D."/>
        </authorList>
    </citation>
    <scope>NUCLEOTIDE SEQUENCE</scope>
</reference>
<dbReference type="PROSITE" id="PS51375">
    <property type="entry name" value="PPR"/>
    <property type="match status" value="6"/>
</dbReference>
<proteinExistence type="inferred from homology"/>
<dbReference type="Pfam" id="PF01535">
    <property type="entry name" value="PPR"/>
    <property type="match status" value="3"/>
</dbReference>
<dbReference type="GO" id="GO:0009451">
    <property type="term" value="P:RNA modification"/>
    <property type="evidence" value="ECO:0000318"/>
    <property type="project" value="GO_Central"/>
</dbReference>
<evidence type="ECO:0000256" key="3">
    <source>
        <dbReference type="PROSITE-ProRule" id="PRU00708"/>
    </source>
</evidence>
<evidence type="ECO:0000313" key="5">
    <source>
        <dbReference type="Proteomes" id="UP000027120"/>
    </source>
</evidence>
<name>A0A067GVD0_CITSI</name>
<protein>
    <recommendedName>
        <fullName evidence="6">Pentacotripeptide-repeat region of PRORP domain-containing protein</fullName>
    </recommendedName>
</protein>
<dbReference type="Gene3D" id="1.25.40.10">
    <property type="entry name" value="Tetratricopeptide repeat domain"/>
    <property type="match status" value="4"/>
</dbReference>
<evidence type="ECO:0008006" key="6">
    <source>
        <dbReference type="Google" id="ProtNLM"/>
    </source>
</evidence>
<dbReference type="Pfam" id="PF20431">
    <property type="entry name" value="E_motif"/>
    <property type="match status" value="1"/>
</dbReference>
<dbReference type="AlphaFoldDB" id="A0A067GVD0"/>
<dbReference type="FunFam" id="1.25.40.10:FF:000333">
    <property type="entry name" value="Pentatricopeptide repeat-containing protein"/>
    <property type="match status" value="1"/>
</dbReference>